<feature type="compositionally biased region" description="Polar residues" evidence="2">
    <location>
        <begin position="894"/>
        <end position="917"/>
    </location>
</feature>
<feature type="region of interest" description="Disordered" evidence="2">
    <location>
        <begin position="1143"/>
        <end position="1163"/>
    </location>
</feature>
<keyword evidence="1" id="KW-0175">Coiled coil</keyword>
<dbReference type="Proteomes" id="UP000693970">
    <property type="component" value="Unassembled WGS sequence"/>
</dbReference>
<feature type="coiled-coil region" evidence="1">
    <location>
        <begin position="91"/>
        <end position="118"/>
    </location>
</feature>
<feature type="compositionally biased region" description="Polar residues" evidence="2">
    <location>
        <begin position="858"/>
        <end position="873"/>
    </location>
</feature>
<feature type="region of interest" description="Disordered" evidence="2">
    <location>
        <begin position="790"/>
        <end position="927"/>
    </location>
</feature>
<feature type="compositionally biased region" description="Low complexity" evidence="2">
    <location>
        <begin position="1630"/>
        <end position="1651"/>
    </location>
</feature>
<evidence type="ECO:0000256" key="1">
    <source>
        <dbReference type="SAM" id="Coils"/>
    </source>
</evidence>
<feature type="region of interest" description="Disordered" evidence="2">
    <location>
        <begin position="1197"/>
        <end position="1238"/>
    </location>
</feature>
<reference evidence="3" key="1">
    <citation type="journal article" date="2021" name="Sci. Rep.">
        <title>Diploid genomic architecture of Nitzschia inconspicua, an elite biomass production diatom.</title>
        <authorList>
            <person name="Oliver A."/>
            <person name="Podell S."/>
            <person name="Pinowska A."/>
            <person name="Traller J.C."/>
            <person name="Smith S.R."/>
            <person name="McClure R."/>
            <person name="Beliaev A."/>
            <person name="Bohutskyi P."/>
            <person name="Hill E.A."/>
            <person name="Rabines A."/>
            <person name="Zheng H."/>
            <person name="Allen L.Z."/>
            <person name="Kuo A."/>
            <person name="Grigoriev I.V."/>
            <person name="Allen A.E."/>
            <person name="Hazlebeck D."/>
            <person name="Allen E.E."/>
        </authorList>
    </citation>
    <scope>NUCLEOTIDE SEQUENCE</scope>
    <source>
        <strain evidence="3">Hildebrandi</strain>
    </source>
</reference>
<name>A0A9K3Q491_9STRA</name>
<comment type="caution">
    <text evidence="3">The sequence shown here is derived from an EMBL/GenBank/DDBJ whole genome shotgun (WGS) entry which is preliminary data.</text>
</comment>
<feature type="region of interest" description="Disordered" evidence="2">
    <location>
        <begin position="940"/>
        <end position="979"/>
    </location>
</feature>
<feature type="region of interest" description="Disordered" evidence="2">
    <location>
        <begin position="604"/>
        <end position="624"/>
    </location>
</feature>
<feature type="region of interest" description="Disordered" evidence="2">
    <location>
        <begin position="151"/>
        <end position="211"/>
    </location>
</feature>
<feature type="compositionally biased region" description="Pro residues" evidence="2">
    <location>
        <begin position="378"/>
        <end position="388"/>
    </location>
</feature>
<accession>A0A9K3Q491</accession>
<feature type="compositionally biased region" description="Low complexity" evidence="2">
    <location>
        <begin position="1908"/>
        <end position="1918"/>
    </location>
</feature>
<feature type="compositionally biased region" description="Low complexity" evidence="2">
    <location>
        <begin position="467"/>
        <end position="477"/>
    </location>
</feature>
<proteinExistence type="predicted"/>
<feature type="compositionally biased region" description="Polar residues" evidence="2">
    <location>
        <begin position="1"/>
        <end position="20"/>
    </location>
</feature>
<feature type="compositionally biased region" description="Low complexity" evidence="2">
    <location>
        <begin position="241"/>
        <end position="254"/>
    </location>
</feature>
<feature type="region of interest" description="Disordered" evidence="2">
    <location>
        <begin position="1624"/>
        <end position="1651"/>
    </location>
</feature>
<feature type="compositionally biased region" description="Low complexity" evidence="2">
    <location>
        <begin position="151"/>
        <end position="161"/>
    </location>
</feature>
<feature type="region of interest" description="Disordered" evidence="2">
    <location>
        <begin position="233"/>
        <end position="254"/>
    </location>
</feature>
<feature type="compositionally biased region" description="Low complexity" evidence="2">
    <location>
        <begin position="389"/>
        <end position="412"/>
    </location>
</feature>
<feature type="compositionally biased region" description="Polar residues" evidence="2">
    <location>
        <begin position="1465"/>
        <end position="1495"/>
    </location>
</feature>
<keyword evidence="4" id="KW-1185">Reference proteome</keyword>
<sequence>MNNSSTNSNNIVPSGTTNQARGTTSSTTRTGNTGINSTTKIGTTSAAVATTTITTGGTPKESSRISCEKDMNVQQQRQSRATTITTAVAVAAAAEGTVSQQQQEQQQQEQQQQDKSQQLFTSFKLVPLPNKNNNNNQSFIPPPVAAIATTTRASASSSFSSPLTMEMKKADTMTRQKNQVNNNKDTNNPTSSSAGNCRKKPSSSLTITSTDNHPSVAFVQGQQQNHQQNQYIMACPPFPNQTPNNNNTDTYTDTDQQNHYYDWYYYQHQQFLRQQYHQQYPASLDSFQSPNTQNNKHKHNNNNHDNNKKKSERTFLPLLRKAVPTNNNQKTTTRSSLPINTHQPPPPSSSSSVQPKKNKNSNQTLVAHQSGQTSSSSPSPPPPPPPPTTTKRTVSTQTTPSPPTTSSRTVSTDQRRRSSSPLTTGMEEEDDPVAAILLLMNGNGNEHDDDNDDDNSRSACTAPPERPTNTSTNPNNSLNRIITTSDKFAAALTAAYKAGMTAVTVSSSSQTNKAKVTATAAAAALTVAITRALKGSETGLTSEPTQKQSSTLLTHSTQQDQQTIPNNIRNYSNNRSIDDIMMSVVQMAASTSTSTMEEVIPPVMDSSLLPNDSSNRTESAPPDQRFRIRCRIPKDTTPQNDDTFPSLSSKHEIEAWEYLSKVDVLLPGKQLPVIPIDKSKLRKQRMKAHRYFNQVVVRCDNNGNKLPNPVPYFVLDYNDEKRRIVVIPMEQRGTFPNGRSRGLARYFCKIRKDTSNWSVESIDDYVVVPSYSVRNIPLLLDQSWHISLDGNTNNTSEGDSKRKAATDVSEDTVQPSKKGKLSSTKDGESRMTTGALASASSSFRRRQQEHLSSREQQSHSATFGSKEASSLGQVQPRGGSLSHSNNVRKDDGTAVTTNNRTSNVDDTSKHLSASSNFHDGANPQKNDKIATITCQTSDVDFTSKSPSSSTINTQKGKQPQKNNGIATTTNPTSNHDDTFSSQSAKHEIEAWEYLSKVDVLRPGKQLPIIPIDRSKLRKQKTKYIPRERGRYCNQVVVRCDNNGIKMPDPVPYFVLDYNDEKRRIVVIPMEQRGTFASGRSRGLARYQCKILQDTSNWSVESIDDYIVVPSCIIGKVLLLVNESWQISLDGTAAAAATVTVHSKQKTDTATLTSPSTTNVDDTSKHLFASSTTTHDYANPQKNDKIATITYQTSNVDFTSKSPSSSTITNTQKGKQPQKNNGIATTTNPTSDNDDTFSPLSAKNGIEAWEYLSKIDVLRPGKQLPVIPIDKSKLRKQRMKAHRYFNQVVVRCDYNGNKLPNPVPYFVLDYNEERRRIVVIPMEQRGTFPNGRSRGLARYFCKIRKDTSNWSVESVDDYVVVPSYSVRNIPLLLDQSWRISLDGNTNNTSEGDSKRKAATDVSEDTVPPSKKGKLSSTMDECGLASASSLGQVQPRGGSLLHSNNVKANKNMSGSLSALSLNTQATTQVTTSNQSNDVTLSKVDSNHNNQWQQTAATRPSKDSRKKATKGFRTRETLAGGSTDKSSRFNAMPSSRGLQQTKASLDNTMISSVTDEQHQEDVTRKDNFTPSSTSKKDDPLLVEQVTMDAPSTRKEMDVIPTKCLNVPVLPLLDQDSTGQDELPSIQVMNSKETSTSTTTQTSLPTANASAASPPTAKAMSTSFATSAANTTDATKLPSVGQKASVVSAPTVKTTSTSVATSETIDATKLSAVGHNEAFSQKIMAASTCTATPTSTAKASVEPVPTAMSKSINVLTSPAKTIDVTIVSSVGHKPSPASTRPALGSLAASTTPQAKAEIPAPPPKELVPSNHKASLPSSKPEPVIRQTPDQTTAKTIDPAPPAKGVVGRSRNSSPSTSASKFSAKTLRNDESVNKPSTSASLSASSNPRPELPVPPAAAASVNTETAMQNKTIVSSSIKSSTPSPKPFIANGREVQPSKQKTKAKNTSFSTSETPDLNLTFKKNDNVWVTLMPNQQPHLATIESVSVDEQGQEIYCVLYCNSSKDIVLASQLTRADESHGRGKRRSAQRQLHGS</sequence>
<feature type="compositionally biased region" description="Polar residues" evidence="2">
    <location>
        <begin position="202"/>
        <end position="211"/>
    </location>
</feature>
<feature type="compositionally biased region" description="Polar residues" evidence="2">
    <location>
        <begin position="608"/>
        <end position="618"/>
    </location>
</feature>
<feature type="compositionally biased region" description="Low complexity" evidence="2">
    <location>
        <begin position="1845"/>
        <end position="1861"/>
    </location>
</feature>
<feature type="region of interest" description="Disordered" evidence="2">
    <location>
        <begin position="442"/>
        <end position="479"/>
    </location>
</feature>
<feature type="compositionally biased region" description="Polar residues" evidence="2">
    <location>
        <begin position="1525"/>
        <end position="1551"/>
    </location>
</feature>
<feature type="compositionally biased region" description="Low complexity" evidence="2">
    <location>
        <begin position="1872"/>
        <end position="1881"/>
    </location>
</feature>
<organism evidence="3 4">
    <name type="scientific">Nitzschia inconspicua</name>
    <dbReference type="NCBI Taxonomy" id="303405"/>
    <lineage>
        <taxon>Eukaryota</taxon>
        <taxon>Sar</taxon>
        <taxon>Stramenopiles</taxon>
        <taxon>Ochrophyta</taxon>
        <taxon>Bacillariophyta</taxon>
        <taxon>Bacillariophyceae</taxon>
        <taxon>Bacillariophycidae</taxon>
        <taxon>Bacillariales</taxon>
        <taxon>Bacillariaceae</taxon>
        <taxon>Nitzschia</taxon>
    </lineage>
</organism>
<evidence type="ECO:0000256" key="2">
    <source>
        <dbReference type="SAM" id="MobiDB-lite"/>
    </source>
</evidence>
<feature type="compositionally biased region" description="Polar residues" evidence="2">
    <location>
        <begin position="538"/>
        <end position="565"/>
    </location>
</feature>
<feature type="region of interest" description="Disordered" evidence="2">
    <location>
        <begin position="1465"/>
        <end position="1575"/>
    </location>
</feature>
<feature type="compositionally biased region" description="Basic and acidic residues" evidence="2">
    <location>
        <begin position="846"/>
        <end position="857"/>
    </location>
</feature>
<feature type="region of interest" description="Disordered" evidence="2">
    <location>
        <begin position="1908"/>
        <end position="1948"/>
    </location>
</feature>
<feature type="compositionally biased region" description="Low complexity" evidence="2">
    <location>
        <begin position="1147"/>
        <end position="1157"/>
    </location>
</feature>
<feature type="region of interest" description="Disordered" evidence="2">
    <location>
        <begin position="537"/>
        <end position="572"/>
    </location>
</feature>
<feature type="region of interest" description="Disordered" evidence="2">
    <location>
        <begin position="2009"/>
        <end position="2029"/>
    </location>
</feature>
<reference evidence="3" key="2">
    <citation type="submission" date="2021-04" db="EMBL/GenBank/DDBJ databases">
        <authorList>
            <person name="Podell S."/>
        </authorList>
    </citation>
    <scope>NUCLEOTIDE SEQUENCE</scope>
    <source>
        <strain evidence="3">Hildebrandi</strain>
    </source>
</reference>
<feature type="compositionally biased region" description="Low complexity" evidence="2">
    <location>
        <begin position="21"/>
        <end position="39"/>
    </location>
</feature>
<dbReference type="EMBL" id="JAGRRH010000006">
    <property type="protein sequence ID" value="KAG7367784.1"/>
    <property type="molecule type" value="Genomic_DNA"/>
</dbReference>
<evidence type="ECO:0000313" key="4">
    <source>
        <dbReference type="Proteomes" id="UP000693970"/>
    </source>
</evidence>
<feature type="region of interest" description="Disordered" evidence="2">
    <location>
        <begin position="1766"/>
        <end position="1895"/>
    </location>
</feature>
<protein>
    <submittedName>
        <fullName evidence="3">Uncharacterized protein</fullName>
    </submittedName>
</protein>
<feature type="compositionally biased region" description="Polar residues" evidence="2">
    <location>
        <begin position="1197"/>
        <end position="1223"/>
    </location>
</feature>
<feature type="compositionally biased region" description="Low complexity" evidence="2">
    <location>
        <begin position="349"/>
        <end position="377"/>
    </location>
</feature>
<gene>
    <name evidence="3" type="ORF">IV203_030527</name>
</gene>
<feature type="region of interest" description="Disordered" evidence="2">
    <location>
        <begin position="1382"/>
        <end position="1418"/>
    </location>
</feature>
<evidence type="ECO:0000313" key="3">
    <source>
        <dbReference type="EMBL" id="KAG7367784.1"/>
    </source>
</evidence>
<feature type="region of interest" description="Disordered" evidence="2">
    <location>
        <begin position="1"/>
        <end position="39"/>
    </location>
</feature>
<feature type="region of interest" description="Disordered" evidence="2">
    <location>
        <begin position="284"/>
        <end position="430"/>
    </location>
</feature>
<feature type="compositionally biased region" description="Low complexity" evidence="2">
    <location>
        <begin position="176"/>
        <end position="188"/>
    </location>
</feature>
<feature type="compositionally biased region" description="Polar residues" evidence="2">
    <location>
        <begin position="324"/>
        <end position="342"/>
    </location>
</feature>
<feature type="compositionally biased region" description="Basic and acidic residues" evidence="2">
    <location>
        <begin position="1552"/>
        <end position="1564"/>
    </location>
</feature>
<feature type="compositionally biased region" description="Polar residues" evidence="2">
    <location>
        <begin position="940"/>
        <end position="973"/>
    </location>
</feature>